<evidence type="ECO:0000313" key="2">
    <source>
        <dbReference type="Proteomes" id="UP000076154"/>
    </source>
</evidence>
<dbReference type="AlphaFoldDB" id="A0A369JSJ8"/>
<dbReference type="Proteomes" id="UP000076154">
    <property type="component" value="Unassembled WGS sequence"/>
</dbReference>
<comment type="caution">
    <text evidence="1">The sequence shown here is derived from an EMBL/GenBank/DDBJ whole genome shotgun (WGS) entry which is preliminary data.</text>
</comment>
<evidence type="ECO:0000313" key="1">
    <source>
        <dbReference type="EMBL" id="RDB24312.1"/>
    </source>
</evidence>
<organism evidence="1 2">
    <name type="scientific">Hypsizygus marmoreus</name>
    <name type="common">White beech mushroom</name>
    <name type="synonym">Agaricus marmoreus</name>
    <dbReference type="NCBI Taxonomy" id="39966"/>
    <lineage>
        <taxon>Eukaryota</taxon>
        <taxon>Fungi</taxon>
        <taxon>Dikarya</taxon>
        <taxon>Basidiomycota</taxon>
        <taxon>Agaricomycotina</taxon>
        <taxon>Agaricomycetes</taxon>
        <taxon>Agaricomycetidae</taxon>
        <taxon>Agaricales</taxon>
        <taxon>Tricholomatineae</taxon>
        <taxon>Lyophyllaceae</taxon>
        <taxon>Hypsizygus</taxon>
    </lineage>
</organism>
<proteinExistence type="predicted"/>
<name>A0A369JSJ8_HYPMA</name>
<dbReference type="EMBL" id="LUEZ02000044">
    <property type="protein sequence ID" value="RDB24312.1"/>
    <property type="molecule type" value="Genomic_DNA"/>
</dbReference>
<dbReference type="InParanoid" id="A0A369JSJ8"/>
<protein>
    <submittedName>
        <fullName evidence="1">Uncharacterized protein</fullName>
    </submittedName>
</protein>
<sequence length="62" mass="7059">MSTPTPRFLISGGLCSCIYPSQWQIEASIRLDGSLDTTFKSSCRDVETRTHTFLMFQKQPDE</sequence>
<gene>
    <name evidence="1" type="ORF">Hypma_008362</name>
</gene>
<accession>A0A369JSJ8</accession>
<keyword evidence="2" id="KW-1185">Reference proteome</keyword>
<reference evidence="1" key="1">
    <citation type="submission" date="2018-04" db="EMBL/GenBank/DDBJ databases">
        <title>Whole genome sequencing of Hypsizygus marmoreus.</title>
        <authorList>
            <person name="Choi I.-G."/>
            <person name="Min B."/>
            <person name="Kim J.-G."/>
            <person name="Kim S."/>
            <person name="Oh Y.-L."/>
            <person name="Kong W.-S."/>
            <person name="Park H."/>
            <person name="Jeong J."/>
            <person name="Song E.-S."/>
        </authorList>
    </citation>
    <scope>NUCLEOTIDE SEQUENCE [LARGE SCALE GENOMIC DNA]</scope>
    <source>
        <strain evidence="1">51987-8</strain>
    </source>
</reference>